<reference evidence="6" key="1">
    <citation type="submission" date="2021-12" db="EMBL/GenBank/DDBJ databases">
        <title>Genome sequence of novel Pectobacterium sp. causing blackleg.</title>
        <authorList>
            <person name="Wang J."/>
        </authorList>
    </citation>
    <scope>NUCLEOTIDE SEQUENCE</scope>
    <source>
        <strain evidence="6">BY21311</strain>
    </source>
</reference>
<dbReference type="RefSeq" id="WP_137742384.1">
    <property type="nucleotide sequence ID" value="NZ_CP090065.1"/>
</dbReference>
<evidence type="ECO:0000256" key="3">
    <source>
        <dbReference type="ARBA" id="ARBA00023315"/>
    </source>
</evidence>
<dbReference type="SUPFAM" id="SSF69593">
    <property type="entry name" value="Glycerol-3-phosphate (1)-acyltransferase"/>
    <property type="match status" value="1"/>
</dbReference>
<dbReference type="Proteomes" id="UP001463408">
    <property type="component" value="Unassembled WGS sequence"/>
</dbReference>
<dbReference type="Proteomes" id="UP001059272">
    <property type="component" value="Chromosome"/>
</dbReference>
<name>A0AAE9SZ95_9GAMM</name>
<feature type="domain" description="Phospholipid/glycerol acyltransferase" evidence="4">
    <location>
        <begin position="41"/>
        <end position="170"/>
    </location>
</feature>
<evidence type="ECO:0000313" key="5">
    <source>
        <dbReference type="EMBL" id="MEQ9938494.1"/>
    </source>
</evidence>
<dbReference type="PANTHER" id="PTHR10434">
    <property type="entry name" value="1-ACYL-SN-GLYCEROL-3-PHOSPHATE ACYLTRANSFERASE"/>
    <property type="match status" value="1"/>
</dbReference>
<dbReference type="GO" id="GO:0003841">
    <property type="term" value="F:1-acylglycerol-3-phosphate O-acyltransferase activity"/>
    <property type="evidence" value="ECO:0007669"/>
    <property type="project" value="TreeGrafter"/>
</dbReference>
<dbReference type="Pfam" id="PF01553">
    <property type="entry name" value="Acyltransferase"/>
    <property type="match status" value="1"/>
</dbReference>
<dbReference type="InterPro" id="IPR002123">
    <property type="entry name" value="Plipid/glycerol_acylTrfase"/>
</dbReference>
<dbReference type="GO" id="GO:0006654">
    <property type="term" value="P:phosphatidic acid biosynthetic process"/>
    <property type="evidence" value="ECO:0007669"/>
    <property type="project" value="TreeGrafter"/>
</dbReference>
<keyword evidence="2" id="KW-0808">Transferase</keyword>
<evidence type="ECO:0000313" key="7">
    <source>
        <dbReference type="Proteomes" id="UP001059272"/>
    </source>
</evidence>
<evidence type="ECO:0000256" key="2">
    <source>
        <dbReference type="ARBA" id="ARBA00022679"/>
    </source>
</evidence>
<organism evidence="6 7">
    <name type="scientific">Pectobacterium polonicum</name>
    <dbReference type="NCBI Taxonomy" id="2485124"/>
    <lineage>
        <taxon>Bacteria</taxon>
        <taxon>Pseudomonadati</taxon>
        <taxon>Pseudomonadota</taxon>
        <taxon>Gammaproteobacteria</taxon>
        <taxon>Enterobacterales</taxon>
        <taxon>Pectobacteriaceae</taxon>
        <taxon>Pectobacterium</taxon>
    </lineage>
</organism>
<proteinExistence type="predicted"/>
<dbReference type="EMBL" id="CP090065">
    <property type="protein sequence ID" value="UVO07940.1"/>
    <property type="molecule type" value="Genomic_DNA"/>
</dbReference>
<dbReference type="SMART" id="SM00563">
    <property type="entry name" value="PlsC"/>
    <property type="match status" value="1"/>
</dbReference>
<evidence type="ECO:0000313" key="6">
    <source>
        <dbReference type="EMBL" id="UVO07940.1"/>
    </source>
</evidence>
<keyword evidence="8" id="KW-1185">Reference proteome</keyword>
<dbReference type="EMBL" id="JBEHEF010000009">
    <property type="protein sequence ID" value="MEQ9938494.1"/>
    <property type="molecule type" value="Genomic_DNA"/>
</dbReference>
<comment type="pathway">
    <text evidence="1">Lipid metabolism.</text>
</comment>
<evidence type="ECO:0000256" key="1">
    <source>
        <dbReference type="ARBA" id="ARBA00005189"/>
    </source>
</evidence>
<gene>
    <name evidence="5" type="ORF">ABRQ07_12865</name>
    <name evidence="6" type="ORF">LW347_19190</name>
</gene>
<accession>A0AAE9SZ95</accession>
<dbReference type="PANTHER" id="PTHR10434:SF11">
    <property type="entry name" value="1-ACYL-SN-GLYCEROL-3-PHOSPHATE ACYLTRANSFERASE"/>
    <property type="match status" value="1"/>
</dbReference>
<sequence>MVNVFSGLDKKIVSSLLVTICRLLTGIRAHWRSEPDLARAKIYYANHSSHLDGLVIWASLPPQLRTIVHPVAAADYWLKKPLRRYLALRIFQAVLVERRNKKTEEEHTERLPQDPLQPLKTTLSENQSLILFPEGTRGNGDQLNRFKSGLYHLSKQYPDIELIPVWLENLNRVMPKGSRLVVPIICHATFGEPIQGVTEMESKQDFLERAKQALEELSA</sequence>
<keyword evidence="3 6" id="KW-0012">Acyltransferase</keyword>
<evidence type="ECO:0000259" key="4">
    <source>
        <dbReference type="SMART" id="SM00563"/>
    </source>
</evidence>
<protein>
    <submittedName>
        <fullName evidence="6">1-acyl-sn-glycerol-3-phosphate acyltransferase</fullName>
    </submittedName>
    <submittedName>
        <fullName evidence="5">Lysophospholipid acyltransferase family protein</fullName>
    </submittedName>
</protein>
<dbReference type="CDD" id="cd07989">
    <property type="entry name" value="LPLAT_AGPAT-like"/>
    <property type="match status" value="1"/>
</dbReference>
<evidence type="ECO:0000313" key="8">
    <source>
        <dbReference type="Proteomes" id="UP001463408"/>
    </source>
</evidence>
<dbReference type="KEGG" id="ppoo:LW347_19190"/>
<dbReference type="AlphaFoldDB" id="A0AAE9SZ95"/>
<reference evidence="5 8" key="2">
    <citation type="submission" date="2024-06" db="EMBL/GenBank/DDBJ databases">
        <title>Pangenomics to understand the prophage dynamics in the radiating lineages of P. brasiliense.</title>
        <authorList>
            <person name="Pardeshi L.A."/>
            <person name="Van Duivenbode I."/>
            <person name="Jonkheer E.M."/>
            <person name="Pel M.J.C."/>
            <person name="Kupczok A."/>
            <person name="De Ridder D."/>
            <person name="Smit S."/>
            <person name="Van Der Lee T.J."/>
        </authorList>
    </citation>
    <scope>NUCLEOTIDE SEQUENCE [LARGE SCALE GENOMIC DNA]</scope>
    <source>
        <strain evidence="5 8">PD 8607</strain>
    </source>
</reference>